<keyword evidence="3" id="KW-0479">Metal-binding</keyword>
<dbReference type="Pfam" id="PF00884">
    <property type="entry name" value="Sulfatase"/>
    <property type="match status" value="1"/>
</dbReference>
<dbReference type="SUPFAM" id="SSF53649">
    <property type="entry name" value="Alkaline phosphatase-like"/>
    <property type="match status" value="1"/>
</dbReference>
<evidence type="ECO:0000256" key="5">
    <source>
        <dbReference type="ARBA" id="ARBA00022801"/>
    </source>
</evidence>
<gene>
    <name evidence="10" type="ORF">SAMN02745181_1713</name>
</gene>
<dbReference type="PANTHER" id="PTHR42693:SF42">
    <property type="entry name" value="ARYLSULFATASE G"/>
    <property type="match status" value="1"/>
</dbReference>
<evidence type="ECO:0000256" key="1">
    <source>
        <dbReference type="ARBA" id="ARBA00001913"/>
    </source>
</evidence>
<comment type="cofactor">
    <cofactor evidence="1">
        <name>Ca(2+)</name>
        <dbReference type="ChEBI" id="CHEBI:29108"/>
    </cofactor>
</comment>
<evidence type="ECO:0000256" key="8">
    <source>
        <dbReference type="SAM" id="SignalP"/>
    </source>
</evidence>
<keyword evidence="11" id="KW-1185">Reference proteome</keyword>
<evidence type="ECO:0000256" key="2">
    <source>
        <dbReference type="ARBA" id="ARBA00008779"/>
    </source>
</evidence>
<feature type="region of interest" description="Disordered" evidence="7">
    <location>
        <begin position="383"/>
        <end position="409"/>
    </location>
</feature>
<evidence type="ECO:0000256" key="7">
    <source>
        <dbReference type="SAM" id="MobiDB-lite"/>
    </source>
</evidence>
<dbReference type="GO" id="GO:0004065">
    <property type="term" value="F:arylsulfatase activity"/>
    <property type="evidence" value="ECO:0007669"/>
    <property type="project" value="TreeGrafter"/>
</dbReference>
<proteinExistence type="inferred from homology"/>
<dbReference type="InterPro" id="IPR017850">
    <property type="entry name" value="Alkaline_phosphatase_core_sf"/>
</dbReference>
<name>A0A1M6I7X7_9BACT</name>
<evidence type="ECO:0000259" key="9">
    <source>
        <dbReference type="Pfam" id="PF00884"/>
    </source>
</evidence>
<evidence type="ECO:0000313" key="10">
    <source>
        <dbReference type="EMBL" id="SHJ30577.1"/>
    </source>
</evidence>
<feature type="compositionally biased region" description="Acidic residues" evidence="7">
    <location>
        <begin position="780"/>
        <end position="789"/>
    </location>
</feature>
<dbReference type="PROSITE" id="PS00523">
    <property type="entry name" value="SULFATASE_1"/>
    <property type="match status" value="1"/>
</dbReference>
<evidence type="ECO:0000313" key="11">
    <source>
        <dbReference type="Proteomes" id="UP000184510"/>
    </source>
</evidence>
<dbReference type="AlphaFoldDB" id="A0A1M6I7X7"/>
<feature type="compositionally biased region" description="Acidic residues" evidence="7">
    <location>
        <begin position="807"/>
        <end position="817"/>
    </location>
</feature>
<dbReference type="EMBL" id="FQYR01000003">
    <property type="protein sequence ID" value="SHJ30577.1"/>
    <property type="molecule type" value="Genomic_DNA"/>
</dbReference>
<comment type="similarity">
    <text evidence="2">Belongs to the sulfatase family.</text>
</comment>
<organism evidence="10 11">
    <name type="scientific">Rubritalea squalenifaciens DSM 18772</name>
    <dbReference type="NCBI Taxonomy" id="1123071"/>
    <lineage>
        <taxon>Bacteria</taxon>
        <taxon>Pseudomonadati</taxon>
        <taxon>Verrucomicrobiota</taxon>
        <taxon>Verrucomicrobiia</taxon>
        <taxon>Verrucomicrobiales</taxon>
        <taxon>Rubritaleaceae</taxon>
        <taxon>Rubritalea</taxon>
    </lineage>
</organism>
<dbReference type="CDD" id="cd16144">
    <property type="entry name" value="ARS_like"/>
    <property type="match status" value="1"/>
</dbReference>
<dbReference type="InterPro" id="IPR000917">
    <property type="entry name" value="Sulfatase_N"/>
</dbReference>
<sequence>MKLSLTLVLCLQIIAHADIINISFHANDTTVSGFNTRPDGSVVSAGTNGSEYWNNFKSTGTNAQGLSFTNESILKGDGASSGATLSVTSGYAGTNSNGWISGSDDHVMYEGWYGIRSTENLVINNLPTAFTTEGYRVVIFGDSNSNSRTMNYTIDAVTKTIQDNGTFGGSIQEGVNQTSFSGLSGSSFTLTGNPGSGDTRSAICGIQIISNNHPQRPFIDSFSSSDYYLDPSDTNATVSWKCGGAPSSVTIKDQNENIVLSTTDIEGTTVITPSTTTTYTLTATNAAGSSTQNIRVGAGPSRPNIIFFLVDDMGWQDTSEPFLYDSSGNEVITALNQRYRTPNMEILADRGMKFTNAYAMPVCTPTRNCWITGQNSVRHHVTNWTSPSGGETGNNTTTTHNSPSNWERSGLSSTYLTLPSLLQSAGYRTIHAGKAHFGSSAYAREPLNIGFDVNIAGNQIGHPGSYTGTYGAGGSHAVPGLDEYHNTGTHLSEALTLEMNKAIEQSVNDGTPFFAYMAHYAVHAPFQADSRFTANYPTLTGGELAYATLIEGMDKSLGDIMAKLEQLGVAEDTIIVFMSDNGGDAPLGDVNNSNAPLRHKKGSKYEGGIREPFIVAWCNPDSENEHQQVTPIPLGAKEDDLIAVFDLYPTFAALAKTSVQNHVDGFDLTGYFKGDSGTHRPQQLLIHFPHDHRSDYFTIYRENEWKLIYNYASNNYELYNLIDDISESTDLSSSEPERVMEMARKMAISLNEAGAQWPTFESNNADDPFFMPILPGVDLDNDQLDDNAEDPNNNGLVDAGETNPDLIDSDGDGSDDGTEFKTGTDPLSAKSTFKARPILDQSTGHFTLSWPSKPGATYIIKSSTTLLEASWTTVQSNIPAHPTLSETIYDLGELISPTQFYKIEIE</sequence>
<feature type="signal peptide" evidence="8">
    <location>
        <begin position="1"/>
        <end position="17"/>
    </location>
</feature>
<evidence type="ECO:0000256" key="4">
    <source>
        <dbReference type="ARBA" id="ARBA00022729"/>
    </source>
</evidence>
<accession>A0A1M6I7X7</accession>
<feature type="region of interest" description="Disordered" evidence="7">
    <location>
        <begin position="780"/>
        <end position="828"/>
    </location>
</feature>
<dbReference type="RefSeq" id="WP_200797088.1">
    <property type="nucleotide sequence ID" value="NZ_FQYR01000003.1"/>
</dbReference>
<dbReference type="PANTHER" id="PTHR42693">
    <property type="entry name" value="ARYLSULFATASE FAMILY MEMBER"/>
    <property type="match status" value="1"/>
</dbReference>
<dbReference type="InParanoid" id="A0A1M6I7X7"/>
<dbReference type="Gene3D" id="3.30.1120.10">
    <property type="match status" value="1"/>
</dbReference>
<keyword evidence="4 8" id="KW-0732">Signal</keyword>
<dbReference type="InterPro" id="IPR024607">
    <property type="entry name" value="Sulfatase_CS"/>
</dbReference>
<evidence type="ECO:0000256" key="6">
    <source>
        <dbReference type="ARBA" id="ARBA00022837"/>
    </source>
</evidence>
<dbReference type="InterPro" id="IPR050738">
    <property type="entry name" value="Sulfatase"/>
</dbReference>
<dbReference type="GO" id="GO:0046872">
    <property type="term" value="F:metal ion binding"/>
    <property type="evidence" value="ECO:0007669"/>
    <property type="project" value="UniProtKB-KW"/>
</dbReference>
<dbReference type="Proteomes" id="UP000184510">
    <property type="component" value="Unassembled WGS sequence"/>
</dbReference>
<dbReference type="STRING" id="1123071.SAMN02745181_1713"/>
<reference evidence="10 11" key="1">
    <citation type="submission" date="2016-11" db="EMBL/GenBank/DDBJ databases">
        <authorList>
            <person name="Jaros S."/>
            <person name="Januszkiewicz K."/>
            <person name="Wedrychowicz H."/>
        </authorList>
    </citation>
    <scope>NUCLEOTIDE SEQUENCE [LARGE SCALE GENOMIC DNA]</scope>
    <source>
        <strain evidence="10 11">DSM 18772</strain>
    </source>
</reference>
<feature type="domain" description="Sulfatase N-terminal" evidence="9">
    <location>
        <begin position="303"/>
        <end position="655"/>
    </location>
</feature>
<keyword evidence="5" id="KW-0378">Hydrolase</keyword>
<keyword evidence="6" id="KW-0106">Calcium</keyword>
<feature type="compositionally biased region" description="Low complexity" evidence="7">
    <location>
        <begin position="385"/>
        <end position="409"/>
    </location>
</feature>
<protein>
    <submittedName>
        <fullName evidence="10">Arylsulfatase A</fullName>
    </submittedName>
</protein>
<evidence type="ECO:0000256" key="3">
    <source>
        <dbReference type="ARBA" id="ARBA00022723"/>
    </source>
</evidence>
<dbReference type="Gene3D" id="3.40.720.10">
    <property type="entry name" value="Alkaline Phosphatase, subunit A"/>
    <property type="match status" value="1"/>
</dbReference>
<feature type="chain" id="PRO_5012522646" evidence="8">
    <location>
        <begin position="18"/>
        <end position="906"/>
    </location>
</feature>